<dbReference type="SMART" id="SM01207">
    <property type="entry name" value="G3P_acyltransf"/>
    <property type="match status" value="1"/>
</dbReference>
<evidence type="ECO:0000256" key="1">
    <source>
        <dbReference type="ARBA" id="ARBA00022475"/>
    </source>
</evidence>
<evidence type="ECO:0000256" key="4">
    <source>
        <dbReference type="ARBA" id="ARBA00022692"/>
    </source>
</evidence>
<keyword evidence="9 10" id="KW-1208">Phospholipid metabolism</keyword>
<feature type="transmembrane region" description="Helical" evidence="10">
    <location>
        <begin position="144"/>
        <end position="161"/>
    </location>
</feature>
<comment type="subcellular location">
    <subcellularLocation>
        <location evidence="10">Cell membrane</location>
        <topology evidence="10">Multi-pass membrane protein</topology>
    </subcellularLocation>
</comment>
<keyword evidence="12" id="KW-1185">Reference proteome</keyword>
<dbReference type="UniPathway" id="UPA00085"/>
<dbReference type="EC" id="2.3.1.275" evidence="10"/>
<comment type="similarity">
    <text evidence="10">Belongs to the PlsY family.</text>
</comment>
<evidence type="ECO:0000256" key="5">
    <source>
        <dbReference type="ARBA" id="ARBA00022989"/>
    </source>
</evidence>
<keyword evidence="4 10" id="KW-0812">Transmembrane</keyword>
<dbReference type="Proteomes" id="UP000031972">
    <property type="component" value="Unassembled WGS sequence"/>
</dbReference>
<dbReference type="InterPro" id="IPR003811">
    <property type="entry name" value="G3P_acylTferase_PlsY"/>
</dbReference>
<comment type="function">
    <text evidence="10">Catalyzes the transfer of an acyl group from acyl-phosphate (acyl-PO(4)) to glycerol-3-phosphate (G3P) to form lysophosphatidic acid (LPA). This enzyme utilizes acyl-phosphate as fatty acyl donor, but not acyl-CoA or acyl-ACP.</text>
</comment>
<dbReference type="EMBL" id="JXRR01000001">
    <property type="protein sequence ID" value="KIL52891.1"/>
    <property type="molecule type" value="Genomic_DNA"/>
</dbReference>
<dbReference type="Pfam" id="PF02660">
    <property type="entry name" value="G3P_acyltransf"/>
    <property type="match status" value="1"/>
</dbReference>
<feature type="transmembrane region" description="Helical" evidence="10">
    <location>
        <begin position="6"/>
        <end position="28"/>
    </location>
</feature>
<keyword evidence="5 10" id="KW-1133">Transmembrane helix</keyword>
<feature type="transmembrane region" description="Helical" evidence="10">
    <location>
        <begin position="114"/>
        <end position="138"/>
    </location>
</feature>
<keyword evidence="6 10" id="KW-0443">Lipid metabolism</keyword>
<evidence type="ECO:0000256" key="9">
    <source>
        <dbReference type="ARBA" id="ARBA00023264"/>
    </source>
</evidence>
<name>A0A0C2W8H6_9BACL</name>
<reference evidence="11 12" key="1">
    <citation type="submission" date="2015-01" db="EMBL/GenBank/DDBJ databases">
        <title>Jeotgalibacillus campisalis genome sequencing.</title>
        <authorList>
            <person name="Goh K.M."/>
            <person name="Chan K.-G."/>
            <person name="Yaakop A.S."/>
            <person name="Ee R."/>
            <person name="Gan H.M."/>
            <person name="Chan C.S."/>
        </authorList>
    </citation>
    <scope>NUCLEOTIDE SEQUENCE [LARGE SCALE GENOMIC DNA]</scope>
    <source>
        <strain evidence="11 12">SF-57</strain>
    </source>
</reference>
<keyword evidence="1 10" id="KW-1003">Cell membrane</keyword>
<dbReference type="HAMAP" id="MF_01043">
    <property type="entry name" value="PlsY"/>
    <property type="match status" value="1"/>
</dbReference>
<dbReference type="GO" id="GO:0005886">
    <property type="term" value="C:plasma membrane"/>
    <property type="evidence" value="ECO:0007669"/>
    <property type="project" value="UniProtKB-SubCell"/>
</dbReference>
<proteinExistence type="inferred from homology"/>
<evidence type="ECO:0000256" key="2">
    <source>
        <dbReference type="ARBA" id="ARBA00022516"/>
    </source>
</evidence>
<dbReference type="PANTHER" id="PTHR30309:SF0">
    <property type="entry name" value="GLYCEROL-3-PHOSPHATE ACYLTRANSFERASE-RELATED"/>
    <property type="match status" value="1"/>
</dbReference>
<dbReference type="RefSeq" id="WP_052476643.1">
    <property type="nucleotide sequence ID" value="NZ_JXRR01000001.1"/>
</dbReference>
<comment type="subunit">
    <text evidence="10">Probably interacts with PlsX.</text>
</comment>
<dbReference type="PANTHER" id="PTHR30309">
    <property type="entry name" value="INNER MEMBRANE PROTEIN YGIH"/>
    <property type="match status" value="1"/>
</dbReference>
<comment type="caution">
    <text evidence="11">The sequence shown here is derived from an EMBL/GenBank/DDBJ whole genome shotgun (WGS) entry which is preliminary data.</text>
</comment>
<evidence type="ECO:0000256" key="7">
    <source>
        <dbReference type="ARBA" id="ARBA00023136"/>
    </source>
</evidence>
<gene>
    <name evidence="10" type="primary">plsY</name>
    <name evidence="11" type="ORF">KR50_02200</name>
</gene>
<comment type="catalytic activity">
    <reaction evidence="10">
        <text>an acyl phosphate + sn-glycerol 3-phosphate = a 1-acyl-sn-glycero-3-phosphate + phosphate</text>
        <dbReference type="Rhea" id="RHEA:34075"/>
        <dbReference type="ChEBI" id="CHEBI:43474"/>
        <dbReference type="ChEBI" id="CHEBI:57597"/>
        <dbReference type="ChEBI" id="CHEBI:57970"/>
        <dbReference type="ChEBI" id="CHEBI:59918"/>
        <dbReference type="EC" id="2.3.1.275"/>
    </reaction>
</comment>
<sequence length="185" mass="20038">MQTEAMLLIAVVLYSYLIGGITGAYYLVKFYQGKDIRQMESGNAGATNAGRVLGEKGFVLTIAIDAIKVWIALGITTMLSDGSEAVLSLSTFFLILGHLYPVQLGFRGGKGIVVYLAAALFINPFTIVVMGVVMGVLYISLRRYTIAGFLAISTIPVTLYVLEQSLVYPVSFAMFFAFIAAIHNK</sequence>
<comment type="pathway">
    <text evidence="10">Lipid metabolism; phospholipid metabolism.</text>
</comment>
<keyword evidence="3 10" id="KW-0808">Transferase</keyword>
<evidence type="ECO:0000313" key="12">
    <source>
        <dbReference type="Proteomes" id="UP000031972"/>
    </source>
</evidence>
<dbReference type="PATRIC" id="fig|220754.4.peg.223"/>
<accession>A0A0C2W8H6</accession>
<keyword evidence="7 10" id="KW-0472">Membrane</keyword>
<protein>
    <recommendedName>
        <fullName evidence="10">Glycerol-3-phosphate acyltransferase</fullName>
    </recommendedName>
    <alternativeName>
        <fullName evidence="10">Acyl-PO4 G3P acyltransferase</fullName>
    </alternativeName>
    <alternativeName>
        <fullName evidence="10">Acyl-phosphate--glycerol-3-phosphate acyltransferase</fullName>
    </alternativeName>
    <alternativeName>
        <fullName evidence="10">G3P acyltransferase</fullName>
        <shortName evidence="10">GPAT</shortName>
        <ecNumber evidence="10">2.3.1.275</ecNumber>
    </alternativeName>
    <alternativeName>
        <fullName evidence="10">Lysophosphatidic acid synthase</fullName>
        <shortName evidence="10">LPA synthase</shortName>
    </alternativeName>
</protein>
<organism evidence="11 12">
    <name type="scientific">Jeotgalibacillus campisalis</name>
    <dbReference type="NCBI Taxonomy" id="220754"/>
    <lineage>
        <taxon>Bacteria</taxon>
        <taxon>Bacillati</taxon>
        <taxon>Bacillota</taxon>
        <taxon>Bacilli</taxon>
        <taxon>Bacillales</taxon>
        <taxon>Caryophanaceae</taxon>
        <taxon>Jeotgalibacillus</taxon>
    </lineage>
</organism>
<dbReference type="AlphaFoldDB" id="A0A0C2W8H6"/>
<evidence type="ECO:0000256" key="3">
    <source>
        <dbReference type="ARBA" id="ARBA00022679"/>
    </source>
</evidence>
<dbReference type="GO" id="GO:0043772">
    <property type="term" value="F:acyl-phosphate glycerol-3-phosphate acyltransferase activity"/>
    <property type="evidence" value="ECO:0007669"/>
    <property type="project" value="UniProtKB-UniRule"/>
</dbReference>
<evidence type="ECO:0000256" key="8">
    <source>
        <dbReference type="ARBA" id="ARBA00023209"/>
    </source>
</evidence>
<evidence type="ECO:0000256" key="10">
    <source>
        <dbReference type="HAMAP-Rule" id="MF_01043"/>
    </source>
</evidence>
<evidence type="ECO:0000313" key="11">
    <source>
        <dbReference type="EMBL" id="KIL52891.1"/>
    </source>
</evidence>
<evidence type="ECO:0000256" key="6">
    <source>
        <dbReference type="ARBA" id="ARBA00023098"/>
    </source>
</evidence>
<keyword evidence="8 10" id="KW-0594">Phospholipid biosynthesis</keyword>
<feature type="transmembrane region" description="Helical" evidence="10">
    <location>
        <begin position="166"/>
        <end position="183"/>
    </location>
</feature>
<feature type="transmembrane region" description="Helical" evidence="10">
    <location>
        <begin position="58"/>
        <end position="79"/>
    </location>
</feature>
<dbReference type="OrthoDB" id="9777124at2"/>
<dbReference type="GO" id="GO:0008654">
    <property type="term" value="P:phospholipid biosynthetic process"/>
    <property type="evidence" value="ECO:0007669"/>
    <property type="project" value="UniProtKB-UniRule"/>
</dbReference>
<keyword evidence="2 10" id="KW-0444">Lipid biosynthesis</keyword>